<dbReference type="GO" id="GO:0005615">
    <property type="term" value="C:extracellular space"/>
    <property type="evidence" value="ECO:0000318"/>
    <property type="project" value="GO_Central"/>
</dbReference>
<dbReference type="PhylomeDB" id="E9G9X5"/>
<dbReference type="Proteomes" id="UP000000305">
    <property type="component" value="Unassembled WGS sequence"/>
</dbReference>
<proteinExistence type="inferred from homology"/>
<feature type="signal peptide" evidence="2">
    <location>
        <begin position="1"/>
        <end position="21"/>
    </location>
</feature>
<dbReference type="SUPFAM" id="SSF54001">
    <property type="entry name" value="Cysteine proteinases"/>
    <property type="match status" value="1"/>
</dbReference>
<dbReference type="Gene3D" id="1.10.287.2250">
    <property type="match status" value="1"/>
</dbReference>
<dbReference type="InterPro" id="IPR000668">
    <property type="entry name" value="Peptidase_C1A_C"/>
</dbReference>
<dbReference type="InParanoid" id="E9G9X5"/>
<dbReference type="GO" id="GO:0051603">
    <property type="term" value="P:proteolysis involved in protein catabolic process"/>
    <property type="evidence" value="ECO:0000318"/>
    <property type="project" value="GO_Central"/>
</dbReference>
<dbReference type="SMART" id="SM00848">
    <property type="entry name" value="Inhibitor_I29"/>
    <property type="match status" value="1"/>
</dbReference>
<dbReference type="EMBL" id="GL732536">
    <property type="protein sequence ID" value="EFX83640.1"/>
    <property type="molecule type" value="Genomic_DNA"/>
</dbReference>
<evidence type="ECO:0000256" key="1">
    <source>
        <dbReference type="ARBA" id="ARBA00008455"/>
    </source>
</evidence>
<keyword evidence="2" id="KW-0732">Signal</keyword>
<dbReference type="STRING" id="6669.E9G9X5"/>
<dbReference type="PANTHER" id="PTHR12411">
    <property type="entry name" value="CYSTEINE PROTEASE FAMILY C1-RELATED"/>
    <property type="match status" value="1"/>
</dbReference>
<feature type="domain" description="Cathepsin propeptide inhibitor" evidence="4">
    <location>
        <begin position="29"/>
        <end position="92"/>
    </location>
</feature>
<dbReference type="HOGENOM" id="CLU_012184_1_2_1"/>
<sequence length="272" mass="30298">MGQFTFVAVIVMMALAARLHAAEDFESVWQAYLAKYPLGMKTKSEHEIRKSIFNETHARIQKHNSKKGVTFQMGHNAFSVLVIHSDLTSEEKKRHLGAFKPVRPNSVVRGVAREALPCSVGKIALTPNIRLKDLMGFYLITSEQQIVDCSRKDGCSGGWEQEAWQYLASNSGQTDDSSYPYTAETGTCVFSPSDMSIGAEISSSDPVEWVAWQDPTAMMTVLVDGRIISIYMQLPESFFSYESGVFNDDQCVGSYAHAMNVVGYDTLDQNDY</sequence>
<evidence type="ECO:0008006" key="7">
    <source>
        <dbReference type="Google" id="ProtNLM"/>
    </source>
</evidence>
<feature type="domain" description="Peptidase C1A papain C-terminal" evidence="3">
    <location>
        <begin position="116"/>
        <end position="270"/>
    </location>
</feature>
<evidence type="ECO:0000259" key="4">
    <source>
        <dbReference type="SMART" id="SM00848"/>
    </source>
</evidence>
<dbReference type="AlphaFoldDB" id="E9G9X5"/>
<evidence type="ECO:0000256" key="2">
    <source>
        <dbReference type="SAM" id="SignalP"/>
    </source>
</evidence>
<dbReference type="Gene3D" id="3.90.70.10">
    <property type="entry name" value="Cysteine proteinases"/>
    <property type="match status" value="1"/>
</dbReference>
<evidence type="ECO:0000313" key="6">
    <source>
        <dbReference type="Proteomes" id="UP000000305"/>
    </source>
</evidence>
<feature type="chain" id="PRO_5018695651" description="Cathepsin propeptide inhibitor domain-containing protein" evidence="2">
    <location>
        <begin position="22"/>
        <end position="272"/>
    </location>
</feature>
<gene>
    <name evidence="5" type="ORF">DAPPUDRAFT_315499</name>
</gene>
<reference evidence="5 6" key="1">
    <citation type="journal article" date="2011" name="Science">
        <title>The ecoresponsive genome of Daphnia pulex.</title>
        <authorList>
            <person name="Colbourne J.K."/>
            <person name="Pfrender M.E."/>
            <person name="Gilbert D."/>
            <person name="Thomas W.K."/>
            <person name="Tucker A."/>
            <person name="Oakley T.H."/>
            <person name="Tokishita S."/>
            <person name="Aerts A."/>
            <person name="Arnold G.J."/>
            <person name="Basu M.K."/>
            <person name="Bauer D.J."/>
            <person name="Caceres C.E."/>
            <person name="Carmel L."/>
            <person name="Casola C."/>
            <person name="Choi J.H."/>
            <person name="Detter J.C."/>
            <person name="Dong Q."/>
            <person name="Dusheyko S."/>
            <person name="Eads B.D."/>
            <person name="Frohlich T."/>
            <person name="Geiler-Samerotte K.A."/>
            <person name="Gerlach D."/>
            <person name="Hatcher P."/>
            <person name="Jogdeo S."/>
            <person name="Krijgsveld J."/>
            <person name="Kriventseva E.V."/>
            <person name="Kultz D."/>
            <person name="Laforsch C."/>
            <person name="Lindquist E."/>
            <person name="Lopez J."/>
            <person name="Manak J.R."/>
            <person name="Muller J."/>
            <person name="Pangilinan J."/>
            <person name="Patwardhan R.P."/>
            <person name="Pitluck S."/>
            <person name="Pritham E.J."/>
            <person name="Rechtsteiner A."/>
            <person name="Rho M."/>
            <person name="Rogozin I.B."/>
            <person name="Sakarya O."/>
            <person name="Salamov A."/>
            <person name="Schaack S."/>
            <person name="Shapiro H."/>
            <person name="Shiga Y."/>
            <person name="Skalitzky C."/>
            <person name="Smith Z."/>
            <person name="Souvorov A."/>
            <person name="Sung W."/>
            <person name="Tang Z."/>
            <person name="Tsuchiya D."/>
            <person name="Tu H."/>
            <person name="Vos H."/>
            <person name="Wang M."/>
            <person name="Wolf Y.I."/>
            <person name="Yamagata H."/>
            <person name="Yamada T."/>
            <person name="Ye Y."/>
            <person name="Shaw J.R."/>
            <person name="Andrews J."/>
            <person name="Crease T.J."/>
            <person name="Tang H."/>
            <person name="Lucas S.M."/>
            <person name="Robertson H.M."/>
            <person name="Bork P."/>
            <person name="Koonin E.V."/>
            <person name="Zdobnov E.M."/>
            <person name="Grigoriev I.V."/>
            <person name="Lynch M."/>
            <person name="Boore J.L."/>
        </authorList>
    </citation>
    <scope>NUCLEOTIDE SEQUENCE [LARGE SCALE GENOMIC DNA]</scope>
</reference>
<dbReference type="eggNOG" id="KOG1543">
    <property type="taxonomic scope" value="Eukaryota"/>
</dbReference>
<evidence type="ECO:0000313" key="5">
    <source>
        <dbReference type="EMBL" id="EFX83640.1"/>
    </source>
</evidence>
<dbReference type="KEGG" id="dpx:DAPPUDRAFT_315499"/>
<evidence type="ECO:0000259" key="3">
    <source>
        <dbReference type="SMART" id="SM00645"/>
    </source>
</evidence>
<protein>
    <recommendedName>
        <fullName evidence="7">Cathepsin propeptide inhibitor domain-containing protein</fullName>
    </recommendedName>
</protein>
<dbReference type="InterPro" id="IPR013128">
    <property type="entry name" value="Peptidase_C1A"/>
</dbReference>
<accession>E9G9X5</accession>
<name>E9G9X5_DAPPU</name>
<dbReference type="SMART" id="SM00645">
    <property type="entry name" value="Pept_C1"/>
    <property type="match status" value="1"/>
</dbReference>
<dbReference type="Pfam" id="PF08246">
    <property type="entry name" value="Inhibitor_I29"/>
    <property type="match status" value="1"/>
</dbReference>
<comment type="similarity">
    <text evidence="1">Belongs to the peptidase C1 family.</text>
</comment>
<dbReference type="OrthoDB" id="10253408at2759"/>
<dbReference type="Pfam" id="PF00112">
    <property type="entry name" value="Peptidase_C1"/>
    <property type="match status" value="1"/>
</dbReference>
<dbReference type="GO" id="GO:0005764">
    <property type="term" value="C:lysosome"/>
    <property type="evidence" value="ECO:0000318"/>
    <property type="project" value="GO_Central"/>
</dbReference>
<dbReference type="InterPro" id="IPR013201">
    <property type="entry name" value="Prot_inhib_I29"/>
</dbReference>
<keyword evidence="6" id="KW-1185">Reference proteome</keyword>
<organism evidence="5 6">
    <name type="scientific">Daphnia pulex</name>
    <name type="common">Water flea</name>
    <dbReference type="NCBI Taxonomy" id="6669"/>
    <lineage>
        <taxon>Eukaryota</taxon>
        <taxon>Metazoa</taxon>
        <taxon>Ecdysozoa</taxon>
        <taxon>Arthropoda</taxon>
        <taxon>Crustacea</taxon>
        <taxon>Branchiopoda</taxon>
        <taxon>Diplostraca</taxon>
        <taxon>Cladocera</taxon>
        <taxon>Anomopoda</taxon>
        <taxon>Daphniidae</taxon>
        <taxon>Daphnia</taxon>
    </lineage>
</organism>
<dbReference type="InterPro" id="IPR038765">
    <property type="entry name" value="Papain-like_cys_pep_sf"/>
</dbReference>
<dbReference type="GO" id="GO:0004197">
    <property type="term" value="F:cysteine-type endopeptidase activity"/>
    <property type="evidence" value="ECO:0000318"/>
    <property type="project" value="GO_Central"/>
</dbReference>